<keyword evidence="9" id="KW-1185">Reference proteome</keyword>
<evidence type="ECO:0000313" key="8">
    <source>
        <dbReference type="EMBL" id="MXU66374.1"/>
    </source>
</evidence>
<dbReference type="RefSeq" id="WP_160855816.1">
    <property type="nucleotide sequence ID" value="NZ_WUWG01000006.1"/>
</dbReference>
<feature type="transmembrane region" description="Helical" evidence="6">
    <location>
        <begin position="125"/>
        <end position="141"/>
    </location>
</feature>
<keyword evidence="5 6" id="KW-0472">Membrane</keyword>
<evidence type="ECO:0000256" key="3">
    <source>
        <dbReference type="ARBA" id="ARBA00022692"/>
    </source>
</evidence>
<keyword evidence="4 6" id="KW-1133">Transmembrane helix</keyword>
<feature type="transmembrane region" description="Helical" evidence="6">
    <location>
        <begin position="98"/>
        <end position="118"/>
    </location>
</feature>
<dbReference type="PANTHER" id="PTHR22911">
    <property type="entry name" value="ACYL-MALONYL CONDENSING ENZYME-RELATED"/>
    <property type="match status" value="1"/>
</dbReference>
<comment type="subcellular location">
    <subcellularLocation>
        <location evidence="1">Membrane</location>
        <topology evidence="1">Multi-pass membrane protein</topology>
    </subcellularLocation>
</comment>
<keyword evidence="3 6" id="KW-0812">Transmembrane</keyword>
<feature type="transmembrane region" description="Helical" evidence="6">
    <location>
        <begin position="240"/>
        <end position="257"/>
    </location>
</feature>
<name>A0A6B0TZE8_9RHOB</name>
<proteinExistence type="inferred from homology"/>
<dbReference type="InterPro" id="IPR000620">
    <property type="entry name" value="EamA_dom"/>
</dbReference>
<feature type="transmembrane region" description="Helical" evidence="6">
    <location>
        <begin position="204"/>
        <end position="228"/>
    </location>
</feature>
<feature type="transmembrane region" description="Helical" evidence="6">
    <location>
        <begin position="72"/>
        <end position="92"/>
    </location>
</feature>
<feature type="transmembrane region" description="Helical" evidence="6">
    <location>
        <begin position="35"/>
        <end position="60"/>
    </location>
</feature>
<organism evidence="8 9">
    <name type="scientific">Oceanomicrobium pacificus</name>
    <dbReference type="NCBI Taxonomy" id="2692916"/>
    <lineage>
        <taxon>Bacteria</taxon>
        <taxon>Pseudomonadati</taxon>
        <taxon>Pseudomonadota</taxon>
        <taxon>Alphaproteobacteria</taxon>
        <taxon>Rhodobacterales</taxon>
        <taxon>Paracoccaceae</taxon>
        <taxon>Oceanomicrobium</taxon>
    </lineage>
</organism>
<dbReference type="Proteomes" id="UP000436016">
    <property type="component" value="Unassembled WGS sequence"/>
</dbReference>
<evidence type="ECO:0000259" key="7">
    <source>
        <dbReference type="Pfam" id="PF00892"/>
    </source>
</evidence>
<evidence type="ECO:0000256" key="5">
    <source>
        <dbReference type="ARBA" id="ARBA00023136"/>
    </source>
</evidence>
<dbReference type="Pfam" id="PF00892">
    <property type="entry name" value="EamA"/>
    <property type="match status" value="2"/>
</dbReference>
<feature type="transmembrane region" description="Helical" evidence="6">
    <location>
        <begin position="175"/>
        <end position="198"/>
    </location>
</feature>
<evidence type="ECO:0000256" key="2">
    <source>
        <dbReference type="ARBA" id="ARBA00009853"/>
    </source>
</evidence>
<feature type="domain" description="EamA" evidence="7">
    <location>
        <begin position="150"/>
        <end position="277"/>
    </location>
</feature>
<evidence type="ECO:0000256" key="1">
    <source>
        <dbReference type="ARBA" id="ARBA00004141"/>
    </source>
</evidence>
<feature type="domain" description="EamA" evidence="7">
    <location>
        <begin position="7"/>
        <end position="140"/>
    </location>
</feature>
<protein>
    <submittedName>
        <fullName evidence="8">EamA family transporter</fullName>
    </submittedName>
</protein>
<dbReference type="GO" id="GO:0016020">
    <property type="term" value="C:membrane"/>
    <property type="evidence" value="ECO:0007669"/>
    <property type="project" value="UniProtKB-SubCell"/>
</dbReference>
<feature type="transmembrane region" description="Helical" evidence="6">
    <location>
        <begin position="263"/>
        <end position="281"/>
    </location>
</feature>
<feature type="transmembrane region" description="Helical" evidence="6">
    <location>
        <begin position="147"/>
        <end position="163"/>
    </location>
</feature>
<accession>A0A6B0TZE8</accession>
<comment type="similarity">
    <text evidence="2">Belongs to the drug/metabolite transporter (DMT) superfamily. 10 TMS drug/metabolite exporter (DME) (TC 2.A.7.3) family.</text>
</comment>
<dbReference type="AlphaFoldDB" id="A0A6B0TZE8"/>
<dbReference type="SUPFAM" id="SSF103481">
    <property type="entry name" value="Multidrug resistance efflux transporter EmrE"/>
    <property type="match status" value="2"/>
</dbReference>
<dbReference type="InterPro" id="IPR037185">
    <property type="entry name" value="EmrE-like"/>
</dbReference>
<reference evidence="8 9" key="1">
    <citation type="submission" date="2019-12" db="EMBL/GenBank/DDBJ databases">
        <title>Strain KN286 was isolated from seawater, which was collected from Caroline Seamount in the tropical western Pacific.</title>
        <authorList>
            <person name="Wang Q."/>
        </authorList>
    </citation>
    <scope>NUCLEOTIDE SEQUENCE [LARGE SCALE GENOMIC DNA]</scope>
    <source>
        <strain evidence="8 9">KN286</strain>
    </source>
</reference>
<evidence type="ECO:0000313" key="9">
    <source>
        <dbReference type="Proteomes" id="UP000436016"/>
    </source>
</evidence>
<gene>
    <name evidence="8" type="ORF">GSH16_13060</name>
</gene>
<comment type="caution">
    <text evidence="8">The sequence shown here is derived from an EMBL/GenBank/DDBJ whole genome shotgun (WGS) entry which is preliminary data.</text>
</comment>
<dbReference type="PANTHER" id="PTHR22911:SF6">
    <property type="entry name" value="SOLUTE CARRIER FAMILY 35 MEMBER G1"/>
    <property type="match status" value="1"/>
</dbReference>
<dbReference type="EMBL" id="WUWG01000006">
    <property type="protein sequence ID" value="MXU66374.1"/>
    <property type="molecule type" value="Genomic_DNA"/>
</dbReference>
<sequence>MDSDNLRGALFMAISMAAFTLNDAMMKLATAELPLFTAIFLRGILASVLIAALAWSQGALTFRFSRGDRPFVALRTFAEAATTVCFLTALMHMPLANISAILQSLPLAVTFAAALFLGEKVGWRRWSAILIGFAGVMLIVRPGSEGFNIYAVLALVAVAFIVLRDMATRKLSPDVPSLSVALLASLAVTALGGVMSVGTPLPDLTLWSVGPLVLAALFLIAGYIFIILAMRVGDVAFVSPFRYTALVWAIGLGLLLFNEWPDAWTWAGSAIVVATGIFTFYREQSAARRARFGARPSVASR</sequence>
<feature type="transmembrane region" description="Helical" evidence="6">
    <location>
        <begin position="9"/>
        <end position="29"/>
    </location>
</feature>
<evidence type="ECO:0000256" key="4">
    <source>
        <dbReference type="ARBA" id="ARBA00022989"/>
    </source>
</evidence>
<evidence type="ECO:0000256" key="6">
    <source>
        <dbReference type="SAM" id="Phobius"/>
    </source>
</evidence>